<accession>A0A7S4CUI0</accession>
<proteinExistence type="predicted"/>
<protein>
    <submittedName>
        <fullName evidence="2">Uncharacterized protein</fullName>
    </submittedName>
</protein>
<gene>
    <name evidence="2" type="ORF">EGYM00163_LOCUS17975</name>
</gene>
<dbReference type="AlphaFoldDB" id="A0A7S4CUI0"/>
<feature type="region of interest" description="Disordered" evidence="1">
    <location>
        <begin position="1"/>
        <end position="64"/>
    </location>
</feature>
<evidence type="ECO:0000313" key="2">
    <source>
        <dbReference type="EMBL" id="CAE0806847.1"/>
    </source>
</evidence>
<evidence type="ECO:0000256" key="1">
    <source>
        <dbReference type="SAM" id="MobiDB-lite"/>
    </source>
</evidence>
<name>A0A7S4CUI0_9EUGL</name>
<organism evidence="2">
    <name type="scientific">Eutreptiella gymnastica</name>
    <dbReference type="NCBI Taxonomy" id="73025"/>
    <lineage>
        <taxon>Eukaryota</taxon>
        <taxon>Discoba</taxon>
        <taxon>Euglenozoa</taxon>
        <taxon>Euglenida</taxon>
        <taxon>Spirocuta</taxon>
        <taxon>Euglenophyceae</taxon>
        <taxon>Eutreptiales</taxon>
        <taxon>Eutreptiaceae</taxon>
        <taxon>Eutreptiella</taxon>
    </lineage>
</organism>
<sequence length="141" mass="15699">MASQSKSQHIAPKCGQQQRRGSGIHSAHKQPPETFLPARIFSDRNPPQRSTKQTARDLYTSHARPEIAQRLLTRRDVGCINANPCMHHMVPVTLEPDTRKGTANIPKHQQRPVAFGVQLWSEHIVPRKDQETPGLPGAPGP</sequence>
<dbReference type="EMBL" id="HBJA01050763">
    <property type="protein sequence ID" value="CAE0806847.1"/>
    <property type="molecule type" value="Transcribed_RNA"/>
</dbReference>
<reference evidence="2" key="1">
    <citation type="submission" date="2021-01" db="EMBL/GenBank/DDBJ databases">
        <authorList>
            <person name="Corre E."/>
            <person name="Pelletier E."/>
            <person name="Niang G."/>
            <person name="Scheremetjew M."/>
            <person name="Finn R."/>
            <person name="Kale V."/>
            <person name="Holt S."/>
            <person name="Cochrane G."/>
            <person name="Meng A."/>
            <person name="Brown T."/>
            <person name="Cohen L."/>
        </authorList>
    </citation>
    <scope>NUCLEOTIDE SEQUENCE</scope>
    <source>
        <strain evidence="2">CCMP1594</strain>
    </source>
</reference>